<evidence type="ECO:0000313" key="4">
    <source>
        <dbReference type="EMBL" id="RKT69393.1"/>
    </source>
</evidence>
<dbReference type="InterPro" id="IPR011990">
    <property type="entry name" value="TPR-like_helical_dom_sf"/>
</dbReference>
<dbReference type="OrthoDB" id="581105at2"/>
<feature type="repeat" description="TPR" evidence="1">
    <location>
        <begin position="719"/>
        <end position="752"/>
    </location>
</feature>
<keyword evidence="1" id="KW-0802">TPR repeat</keyword>
<dbReference type="SUPFAM" id="SSF47413">
    <property type="entry name" value="lambda repressor-like DNA-binding domains"/>
    <property type="match status" value="1"/>
</dbReference>
<gene>
    <name evidence="4" type="ORF">DFJ66_2613</name>
</gene>
<dbReference type="Pfam" id="PF00931">
    <property type="entry name" value="NB-ARC"/>
    <property type="match status" value="1"/>
</dbReference>
<feature type="domain" description="HTH cro/C1-type" evidence="3">
    <location>
        <begin position="34"/>
        <end position="87"/>
    </location>
</feature>
<evidence type="ECO:0000256" key="2">
    <source>
        <dbReference type="SAM" id="MobiDB-lite"/>
    </source>
</evidence>
<feature type="region of interest" description="Disordered" evidence="2">
    <location>
        <begin position="1"/>
        <end position="26"/>
    </location>
</feature>
<dbReference type="PRINTS" id="PR00364">
    <property type="entry name" value="DISEASERSIST"/>
</dbReference>
<organism evidence="4 5">
    <name type="scientific">Saccharothrix variisporea</name>
    <dbReference type="NCBI Taxonomy" id="543527"/>
    <lineage>
        <taxon>Bacteria</taxon>
        <taxon>Bacillati</taxon>
        <taxon>Actinomycetota</taxon>
        <taxon>Actinomycetes</taxon>
        <taxon>Pseudonocardiales</taxon>
        <taxon>Pseudonocardiaceae</taxon>
        <taxon>Saccharothrix</taxon>
    </lineage>
</organism>
<dbReference type="InterPro" id="IPR027417">
    <property type="entry name" value="P-loop_NTPase"/>
</dbReference>
<dbReference type="InterPro" id="IPR019734">
    <property type="entry name" value="TPR_rpt"/>
</dbReference>
<evidence type="ECO:0000313" key="5">
    <source>
        <dbReference type="Proteomes" id="UP000272729"/>
    </source>
</evidence>
<dbReference type="Proteomes" id="UP000272729">
    <property type="component" value="Unassembled WGS sequence"/>
</dbReference>
<dbReference type="PROSITE" id="PS50005">
    <property type="entry name" value="TPR"/>
    <property type="match status" value="1"/>
</dbReference>
<dbReference type="InterPro" id="IPR010982">
    <property type="entry name" value="Lambda_DNA-bd_dom_sf"/>
</dbReference>
<sequence length="778" mass="85294">MSSSGRSRAWRSTMDKGTNGGRGNVLPRRSFAQELRAVRGRTSQVTIAQRIGYSASHYSNVENGHKPPTLDFAQACDIAFDTGNRFVELFRSESRAADREGPARPAQLPPTPQVIGRDDAFVALERLLQREPNATSANVIALDGLAGVGKTTLAVAWAHRIRHRYRDGVLFVDLHGHAAEGEPIGPHEVLEHLLTTLGVPAAEIPTTLDWRSALLRTVLDGTNTLLLVDDAVRFDQVRPLIPASPGCLVIVTSRSRLSGLATHYGARCMTVDMLDGPGSVALLRDVVGPERVDAERLATERIASLCGGLPLALRVAAERVAASRHLTLKGLADDLSEAGRRLDVLSPPAGEGAVRTVLSWSYRALGQSERRLFRLLSLHPGREFGVEAAAVIADAGRAEVQRAIDVLVGVHLLQESGVRRYRFHDLVRDYAAELLAAEEPAAEADEVERRLLYWYLHTAAAGNRTMSPKRPQVRMDGWTTSPPPQPHKFASAEQALEWFETELANLAAAVQQALVSEVHEVAFALPVVLGDYLYWRHPWGMWLGPLQACLAEARRLDNRTAQAWILTNLGNAFLDQRRLDDAETSFQEAASLHDGPAGQVWSEVGIGRVLQEQGRHEAASAHYRQARRLCADPGSWSWAVVTCYIADAERAVGQYKAAFGLLTEAITILRAHGDPISTGCAMDKMSEVYHDLGDHTASLDLLHQAIDTSASAADRWGRAQYLRKLGHRYFEAGDREQAHRAWTEALEQFESLGDPRAAQVRADLDAMTLPVPFPRRAG</sequence>
<dbReference type="Gene3D" id="1.10.260.40">
    <property type="entry name" value="lambda repressor-like DNA-binding domains"/>
    <property type="match status" value="1"/>
</dbReference>
<dbReference type="Gene3D" id="1.25.40.10">
    <property type="entry name" value="Tetratricopeptide repeat domain"/>
    <property type="match status" value="2"/>
</dbReference>
<evidence type="ECO:0000259" key="3">
    <source>
        <dbReference type="SMART" id="SM00530"/>
    </source>
</evidence>
<comment type="caution">
    <text evidence="4">The sequence shown here is derived from an EMBL/GenBank/DDBJ whole genome shotgun (WGS) entry which is preliminary data.</text>
</comment>
<dbReference type="Pfam" id="PF01381">
    <property type="entry name" value="HTH_3"/>
    <property type="match status" value="1"/>
</dbReference>
<dbReference type="SMART" id="SM00530">
    <property type="entry name" value="HTH_XRE"/>
    <property type="match status" value="1"/>
</dbReference>
<dbReference type="Pfam" id="PF13424">
    <property type="entry name" value="TPR_12"/>
    <property type="match status" value="1"/>
</dbReference>
<dbReference type="GO" id="GO:0043531">
    <property type="term" value="F:ADP binding"/>
    <property type="evidence" value="ECO:0007669"/>
    <property type="project" value="InterPro"/>
</dbReference>
<dbReference type="PANTHER" id="PTHR47691">
    <property type="entry name" value="REGULATOR-RELATED"/>
    <property type="match status" value="1"/>
</dbReference>
<dbReference type="SMART" id="SM00028">
    <property type="entry name" value="TPR"/>
    <property type="match status" value="4"/>
</dbReference>
<evidence type="ECO:0000256" key="1">
    <source>
        <dbReference type="PROSITE-ProRule" id="PRU00339"/>
    </source>
</evidence>
<proteinExistence type="predicted"/>
<name>A0A495X9V2_9PSEU</name>
<dbReference type="InterPro" id="IPR001387">
    <property type="entry name" value="Cro/C1-type_HTH"/>
</dbReference>
<dbReference type="CDD" id="cd00093">
    <property type="entry name" value="HTH_XRE"/>
    <property type="match status" value="1"/>
</dbReference>
<dbReference type="AlphaFoldDB" id="A0A495X9V2"/>
<dbReference type="GO" id="GO:0003677">
    <property type="term" value="F:DNA binding"/>
    <property type="evidence" value="ECO:0007669"/>
    <property type="project" value="InterPro"/>
</dbReference>
<protein>
    <submittedName>
        <fullName evidence="4">Putative ATPase</fullName>
    </submittedName>
</protein>
<dbReference type="InterPro" id="IPR002182">
    <property type="entry name" value="NB-ARC"/>
</dbReference>
<dbReference type="SUPFAM" id="SSF48452">
    <property type="entry name" value="TPR-like"/>
    <property type="match status" value="1"/>
</dbReference>
<dbReference type="EMBL" id="RBXR01000001">
    <property type="protein sequence ID" value="RKT69393.1"/>
    <property type="molecule type" value="Genomic_DNA"/>
</dbReference>
<dbReference type="Gene3D" id="3.40.50.300">
    <property type="entry name" value="P-loop containing nucleotide triphosphate hydrolases"/>
    <property type="match status" value="1"/>
</dbReference>
<dbReference type="PANTHER" id="PTHR47691:SF3">
    <property type="entry name" value="HTH-TYPE TRANSCRIPTIONAL REGULATOR RV0890C-RELATED"/>
    <property type="match status" value="1"/>
</dbReference>
<accession>A0A495X9V2</accession>
<dbReference type="SUPFAM" id="SSF52540">
    <property type="entry name" value="P-loop containing nucleoside triphosphate hydrolases"/>
    <property type="match status" value="1"/>
</dbReference>
<keyword evidence="5" id="KW-1185">Reference proteome</keyword>
<reference evidence="4 5" key="1">
    <citation type="submission" date="2018-10" db="EMBL/GenBank/DDBJ databases">
        <title>Sequencing the genomes of 1000 actinobacteria strains.</title>
        <authorList>
            <person name="Klenk H.-P."/>
        </authorList>
    </citation>
    <scope>NUCLEOTIDE SEQUENCE [LARGE SCALE GENOMIC DNA]</scope>
    <source>
        <strain evidence="4 5">DSM 43911</strain>
    </source>
</reference>